<dbReference type="AlphaFoldDB" id="A0AA38U9I4"/>
<evidence type="ECO:0000313" key="3">
    <source>
        <dbReference type="Proteomes" id="UP001172673"/>
    </source>
</evidence>
<feature type="compositionally biased region" description="Acidic residues" evidence="1">
    <location>
        <begin position="108"/>
        <end position="119"/>
    </location>
</feature>
<feature type="region of interest" description="Disordered" evidence="1">
    <location>
        <begin position="100"/>
        <end position="121"/>
    </location>
</feature>
<evidence type="ECO:0000313" key="2">
    <source>
        <dbReference type="EMBL" id="KAJ9602016.1"/>
    </source>
</evidence>
<accession>A0AA38U9I4</accession>
<name>A0AA38U9I4_9EURO</name>
<proteinExistence type="predicted"/>
<sequence length="199" mass="22047">MAKILTALTSKPSASQREYITMSLRSKSGPRTKVSSHQALYLYSVSSRKAQLEQNNPDPDLRKVIGHANILAETEKSFSYNPYQPASTLRPSYLTRTGRRVFNPPYDPPDDEYGNEDAQDSMNRTLSAHAEDMKMMPPSLGEQTYPSSTSSMEPSVLSAHRTSYQNLVSLSPTLASGQVRATVVFVEEMEVGEGFDTES</sequence>
<keyword evidence="3" id="KW-1185">Reference proteome</keyword>
<reference evidence="2" key="1">
    <citation type="submission" date="2022-10" db="EMBL/GenBank/DDBJ databases">
        <title>Culturing micro-colonial fungi from biological soil crusts in the Mojave desert and describing Neophaeococcomyces mojavensis, and introducing the new genera and species Taxawa tesnikishii.</title>
        <authorList>
            <person name="Kurbessoian T."/>
            <person name="Stajich J.E."/>
        </authorList>
    </citation>
    <scope>NUCLEOTIDE SEQUENCE</scope>
    <source>
        <strain evidence="2">TK_41</strain>
    </source>
</reference>
<organism evidence="2 3">
    <name type="scientific">Cladophialophora chaetospira</name>
    <dbReference type="NCBI Taxonomy" id="386627"/>
    <lineage>
        <taxon>Eukaryota</taxon>
        <taxon>Fungi</taxon>
        <taxon>Dikarya</taxon>
        <taxon>Ascomycota</taxon>
        <taxon>Pezizomycotina</taxon>
        <taxon>Eurotiomycetes</taxon>
        <taxon>Chaetothyriomycetidae</taxon>
        <taxon>Chaetothyriales</taxon>
        <taxon>Herpotrichiellaceae</taxon>
        <taxon>Cladophialophora</taxon>
    </lineage>
</organism>
<protein>
    <submittedName>
        <fullName evidence="2">Uncharacterized protein</fullName>
    </submittedName>
</protein>
<dbReference type="EMBL" id="JAPDRK010000029">
    <property type="protein sequence ID" value="KAJ9602016.1"/>
    <property type="molecule type" value="Genomic_DNA"/>
</dbReference>
<comment type="caution">
    <text evidence="2">The sequence shown here is derived from an EMBL/GenBank/DDBJ whole genome shotgun (WGS) entry which is preliminary data.</text>
</comment>
<evidence type="ECO:0000256" key="1">
    <source>
        <dbReference type="SAM" id="MobiDB-lite"/>
    </source>
</evidence>
<dbReference type="Proteomes" id="UP001172673">
    <property type="component" value="Unassembled WGS sequence"/>
</dbReference>
<gene>
    <name evidence="2" type="ORF">H2200_013376</name>
</gene>